<evidence type="ECO:0000256" key="1">
    <source>
        <dbReference type="ARBA" id="ARBA00009437"/>
    </source>
</evidence>
<comment type="caution">
    <text evidence="6">The sequence shown here is derived from an EMBL/GenBank/DDBJ whole genome shotgun (WGS) entry which is preliminary data.</text>
</comment>
<proteinExistence type="inferred from homology"/>
<evidence type="ECO:0000256" key="4">
    <source>
        <dbReference type="ARBA" id="ARBA00023163"/>
    </source>
</evidence>
<dbReference type="CDD" id="cd05466">
    <property type="entry name" value="PBP2_LTTR_substrate"/>
    <property type="match status" value="1"/>
</dbReference>
<dbReference type="InterPro" id="IPR000847">
    <property type="entry name" value="LysR_HTH_N"/>
</dbReference>
<dbReference type="PRINTS" id="PR00039">
    <property type="entry name" value="HTHLYSR"/>
</dbReference>
<dbReference type="RefSeq" id="WP_225249950.1">
    <property type="nucleotide sequence ID" value="NZ_JAIWIU010000035.1"/>
</dbReference>
<dbReference type="Gene3D" id="3.40.190.290">
    <property type="match status" value="1"/>
</dbReference>
<evidence type="ECO:0000313" key="6">
    <source>
        <dbReference type="EMBL" id="MCA2015687.1"/>
    </source>
</evidence>
<dbReference type="SUPFAM" id="SSF46785">
    <property type="entry name" value="Winged helix' DNA-binding domain"/>
    <property type="match status" value="1"/>
</dbReference>
<dbReference type="SUPFAM" id="SSF53850">
    <property type="entry name" value="Periplasmic binding protein-like II"/>
    <property type="match status" value="1"/>
</dbReference>
<gene>
    <name evidence="6" type="ORF">LDJ79_06165</name>
</gene>
<evidence type="ECO:0000259" key="5">
    <source>
        <dbReference type="PROSITE" id="PS50931"/>
    </source>
</evidence>
<dbReference type="Pfam" id="PF03466">
    <property type="entry name" value="LysR_substrate"/>
    <property type="match status" value="1"/>
</dbReference>
<keyword evidence="7" id="KW-1185">Reference proteome</keyword>
<protein>
    <submittedName>
        <fullName evidence="6">LysR family transcriptional regulator</fullName>
    </submittedName>
</protein>
<evidence type="ECO:0000313" key="7">
    <source>
        <dbReference type="Proteomes" id="UP001199044"/>
    </source>
</evidence>
<dbReference type="PROSITE" id="PS50931">
    <property type="entry name" value="HTH_LYSR"/>
    <property type="match status" value="1"/>
</dbReference>
<dbReference type="PANTHER" id="PTHR30427">
    <property type="entry name" value="TRANSCRIPTIONAL ACTIVATOR PROTEIN LYSR"/>
    <property type="match status" value="1"/>
</dbReference>
<dbReference type="InterPro" id="IPR036388">
    <property type="entry name" value="WH-like_DNA-bd_sf"/>
</dbReference>
<sequence>MRLRQIEVFHAIIQAGTISGAARLLNVSQPNVSRVLNHTEQQLGFTLFDRSSKGLVMTKEGQQLVPEVEQLTRHLQSIAALTESMRTKKEQTIRIGAAHACAHMVVAPTLVEYRQQQPDVHVDLVTEHFAALQQAVLNNELDVALVFGQYVPRSLFAEPLFQADMVAILPKELTPPASVSLDWLNQHNFLMMQENDPLGRILHRSMANAGIKPKNPLCIKTYSVIADMVVSGGGVGVVDLFTAQRYAKDVHIVPIVERLPFELVLVTRRDIPQSRQLLQLKSLFKQCCRQIVTSKRGKTSAQTVRPIKQLVPHLS</sequence>
<reference evidence="7" key="1">
    <citation type="submission" date="2023-07" db="EMBL/GenBank/DDBJ databases">
        <title>Molecular identification of indigenous halophilic bacteria isolated from red sea cost, biodegradation of synthetic dyes and assessment of degraded metabolite toxicity.</title>
        <authorList>
            <person name="Chaieb K."/>
            <person name="Altayb H.N."/>
        </authorList>
    </citation>
    <scope>NUCLEOTIDE SEQUENCE [LARGE SCALE GENOMIC DNA]</scope>
    <source>
        <strain evidence="7">K20</strain>
    </source>
</reference>
<comment type="similarity">
    <text evidence="1">Belongs to the LysR transcriptional regulatory family.</text>
</comment>
<feature type="domain" description="HTH lysR-type" evidence="5">
    <location>
        <begin position="1"/>
        <end position="58"/>
    </location>
</feature>
<dbReference type="EMBL" id="JAIWIU010000035">
    <property type="protein sequence ID" value="MCA2015687.1"/>
    <property type="molecule type" value="Genomic_DNA"/>
</dbReference>
<dbReference type="Gene3D" id="1.10.10.10">
    <property type="entry name" value="Winged helix-like DNA-binding domain superfamily/Winged helix DNA-binding domain"/>
    <property type="match status" value="1"/>
</dbReference>
<keyword evidence="4" id="KW-0804">Transcription</keyword>
<name>A0ABS7YKT9_9VIBR</name>
<dbReference type="Proteomes" id="UP001199044">
    <property type="component" value="Unassembled WGS sequence"/>
</dbReference>
<dbReference type="PANTHER" id="PTHR30427:SF1">
    <property type="entry name" value="TRANSCRIPTIONAL ACTIVATOR PROTEIN LYSR"/>
    <property type="match status" value="1"/>
</dbReference>
<keyword evidence="3" id="KW-0238">DNA-binding</keyword>
<dbReference type="InterPro" id="IPR005119">
    <property type="entry name" value="LysR_subst-bd"/>
</dbReference>
<dbReference type="InterPro" id="IPR036390">
    <property type="entry name" value="WH_DNA-bd_sf"/>
</dbReference>
<dbReference type="Pfam" id="PF00126">
    <property type="entry name" value="HTH_1"/>
    <property type="match status" value="1"/>
</dbReference>
<evidence type="ECO:0000256" key="2">
    <source>
        <dbReference type="ARBA" id="ARBA00023015"/>
    </source>
</evidence>
<evidence type="ECO:0000256" key="3">
    <source>
        <dbReference type="ARBA" id="ARBA00023125"/>
    </source>
</evidence>
<keyword evidence="2" id="KW-0805">Transcription regulation</keyword>
<organism evidence="6 7">
    <name type="scientific">Vibrio tritonius</name>
    <dbReference type="NCBI Taxonomy" id="1435069"/>
    <lineage>
        <taxon>Bacteria</taxon>
        <taxon>Pseudomonadati</taxon>
        <taxon>Pseudomonadota</taxon>
        <taxon>Gammaproteobacteria</taxon>
        <taxon>Vibrionales</taxon>
        <taxon>Vibrionaceae</taxon>
        <taxon>Vibrio</taxon>
    </lineage>
</organism>
<accession>A0ABS7YKT9</accession>